<evidence type="ECO:0000313" key="2">
    <source>
        <dbReference type="Proteomes" id="UP000233551"/>
    </source>
</evidence>
<gene>
    <name evidence="1" type="ORF">CRG98_048360</name>
</gene>
<dbReference type="EMBL" id="PGOL01009100">
    <property type="protein sequence ID" value="PKI31249.1"/>
    <property type="molecule type" value="Genomic_DNA"/>
</dbReference>
<name>A0A2I0HHS6_PUNGR</name>
<organism evidence="1 2">
    <name type="scientific">Punica granatum</name>
    <name type="common">Pomegranate</name>
    <dbReference type="NCBI Taxonomy" id="22663"/>
    <lineage>
        <taxon>Eukaryota</taxon>
        <taxon>Viridiplantae</taxon>
        <taxon>Streptophyta</taxon>
        <taxon>Embryophyta</taxon>
        <taxon>Tracheophyta</taxon>
        <taxon>Spermatophyta</taxon>
        <taxon>Magnoliopsida</taxon>
        <taxon>eudicotyledons</taxon>
        <taxon>Gunneridae</taxon>
        <taxon>Pentapetalae</taxon>
        <taxon>rosids</taxon>
        <taxon>malvids</taxon>
        <taxon>Myrtales</taxon>
        <taxon>Lythraceae</taxon>
        <taxon>Punica</taxon>
    </lineage>
</organism>
<dbReference type="AlphaFoldDB" id="A0A2I0HHS6"/>
<sequence>MASPTSSAEFSLLSKLESLLSSSGHGPDDDDEIRTLFFDHLLCSGQRRNSLNLEASRIDSKWMKIAEASKQE</sequence>
<protein>
    <submittedName>
        <fullName evidence="1">Uncharacterized protein</fullName>
    </submittedName>
</protein>
<comment type="caution">
    <text evidence="1">The sequence shown here is derived from an EMBL/GenBank/DDBJ whole genome shotgun (WGS) entry which is preliminary data.</text>
</comment>
<keyword evidence="2" id="KW-1185">Reference proteome</keyword>
<accession>A0A2I0HHS6</accession>
<proteinExistence type="predicted"/>
<evidence type="ECO:0000313" key="1">
    <source>
        <dbReference type="EMBL" id="PKI31249.1"/>
    </source>
</evidence>
<dbReference type="Proteomes" id="UP000233551">
    <property type="component" value="Unassembled WGS sequence"/>
</dbReference>
<reference evidence="1 2" key="1">
    <citation type="submission" date="2017-11" db="EMBL/GenBank/DDBJ databases">
        <title>De-novo sequencing of pomegranate (Punica granatum L.) genome.</title>
        <authorList>
            <person name="Akparov Z."/>
            <person name="Amiraslanov A."/>
            <person name="Hajiyeva S."/>
            <person name="Abbasov M."/>
            <person name="Kaur K."/>
            <person name="Hamwieh A."/>
            <person name="Solovyev V."/>
            <person name="Salamov A."/>
            <person name="Braich B."/>
            <person name="Kosarev P."/>
            <person name="Mahmoud A."/>
            <person name="Hajiyev E."/>
            <person name="Babayeva S."/>
            <person name="Izzatullayeva V."/>
            <person name="Mammadov A."/>
            <person name="Mammadov A."/>
            <person name="Sharifova S."/>
            <person name="Ojaghi J."/>
            <person name="Eynullazada K."/>
            <person name="Bayramov B."/>
            <person name="Abdulazimova A."/>
            <person name="Shahmuradov I."/>
        </authorList>
    </citation>
    <scope>NUCLEOTIDE SEQUENCE [LARGE SCALE GENOMIC DNA]</scope>
    <source>
        <strain evidence="2">cv. AG2017</strain>
        <tissue evidence="1">Leaf</tissue>
    </source>
</reference>